<dbReference type="Pfam" id="PF04964">
    <property type="entry name" value="Flp_Fap"/>
    <property type="match status" value="1"/>
</dbReference>
<feature type="transmembrane region" description="Helical" evidence="2">
    <location>
        <begin position="15"/>
        <end position="36"/>
    </location>
</feature>
<dbReference type="Proteomes" id="UP001484535">
    <property type="component" value="Unassembled WGS sequence"/>
</dbReference>
<keyword evidence="2" id="KW-1133">Transmembrane helix</keyword>
<evidence type="ECO:0000313" key="4">
    <source>
        <dbReference type="Proteomes" id="UP001484535"/>
    </source>
</evidence>
<evidence type="ECO:0000313" key="3">
    <source>
        <dbReference type="EMBL" id="MEN7536924.1"/>
    </source>
</evidence>
<dbReference type="EMBL" id="JBDLBR010000002">
    <property type="protein sequence ID" value="MEN7536924.1"/>
    <property type="molecule type" value="Genomic_DNA"/>
</dbReference>
<proteinExistence type="predicted"/>
<organism evidence="3 4">
    <name type="scientific">Aurantiacibacter flavus</name>
    <dbReference type="NCBI Taxonomy" id="3145232"/>
    <lineage>
        <taxon>Bacteria</taxon>
        <taxon>Pseudomonadati</taxon>
        <taxon>Pseudomonadota</taxon>
        <taxon>Alphaproteobacteria</taxon>
        <taxon>Sphingomonadales</taxon>
        <taxon>Erythrobacteraceae</taxon>
        <taxon>Aurantiacibacter</taxon>
    </lineage>
</organism>
<evidence type="ECO:0000256" key="1">
    <source>
        <dbReference type="SAM" id="MobiDB-lite"/>
    </source>
</evidence>
<keyword evidence="4" id="KW-1185">Reference proteome</keyword>
<dbReference type="RefSeq" id="WP_346784372.1">
    <property type="nucleotide sequence ID" value="NZ_JBDLBR010000002.1"/>
</dbReference>
<accession>A0ABV0CVN9</accession>
<keyword evidence="2" id="KW-0812">Transmembrane</keyword>
<gene>
    <name evidence="3" type="ORF">ABDJ38_07040</name>
</gene>
<feature type="compositionally biased region" description="Gly residues" evidence="1">
    <location>
        <begin position="72"/>
        <end position="81"/>
    </location>
</feature>
<reference evidence="3 4" key="1">
    <citation type="submission" date="2024-05" db="EMBL/GenBank/DDBJ databases">
        <authorList>
            <person name="Park S."/>
        </authorList>
    </citation>
    <scope>NUCLEOTIDE SEQUENCE [LARGE SCALE GENOMIC DNA]</scope>
    <source>
        <strain evidence="3 4">DGU5</strain>
    </source>
</reference>
<protein>
    <submittedName>
        <fullName evidence="3">Flp family type IVb pilin</fullName>
    </submittedName>
</protein>
<keyword evidence="2" id="KW-0472">Membrane</keyword>
<dbReference type="InterPro" id="IPR007047">
    <property type="entry name" value="Flp_Fap"/>
</dbReference>
<name>A0ABV0CVN9_9SPHN</name>
<evidence type="ECO:0000256" key="2">
    <source>
        <dbReference type="SAM" id="Phobius"/>
    </source>
</evidence>
<feature type="region of interest" description="Disordered" evidence="1">
    <location>
        <begin position="40"/>
        <end position="81"/>
    </location>
</feature>
<sequence>MTNNSIWCDETGTSAIEYVALAALVAVGLIALMSSLGDETSDSLSAVDTAMAGNASAEPAPAPQPSRRPVRPGGGNQVPHS</sequence>
<comment type="caution">
    <text evidence="3">The sequence shown here is derived from an EMBL/GenBank/DDBJ whole genome shotgun (WGS) entry which is preliminary data.</text>
</comment>